<proteinExistence type="predicted"/>
<keyword evidence="1" id="KW-0472">Membrane</keyword>
<organism evidence="3 4">
    <name type="scientific">Nocardia mexicana</name>
    <dbReference type="NCBI Taxonomy" id="279262"/>
    <lineage>
        <taxon>Bacteria</taxon>
        <taxon>Bacillati</taxon>
        <taxon>Actinomycetota</taxon>
        <taxon>Actinomycetes</taxon>
        <taxon>Mycobacteriales</taxon>
        <taxon>Nocardiaceae</taxon>
        <taxon>Nocardia</taxon>
    </lineage>
</organism>
<evidence type="ECO:0000256" key="1">
    <source>
        <dbReference type="SAM" id="Phobius"/>
    </source>
</evidence>
<dbReference type="STRING" id="1210089.GCA_001613165_00902"/>
<sequence length="134" mass="14239">MAVPGTVRSGSSLSSWTIFSGVLLLIAGVMHLLTGIAAIAERSVFIVDEDEIFRISLTGWGWLHVVIAALVIIAGIGIVNGKTWGYLGGIVMAALSVLANFIFAPMYPFWALVIIAIDVLVIWALARQLSADDA</sequence>
<keyword evidence="4" id="KW-1185">Reference proteome</keyword>
<dbReference type="InterPro" id="IPR055568">
    <property type="entry name" value="DUF7144"/>
</dbReference>
<dbReference type="Pfam" id="PF23636">
    <property type="entry name" value="DUF7144"/>
    <property type="match status" value="1"/>
</dbReference>
<accession>A0A370H0K8</accession>
<keyword evidence="1" id="KW-0812">Transmembrane</keyword>
<name>A0A370H0K8_9NOCA</name>
<feature type="domain" description="DUF7144" evidence="2">
    <location>
        <begin position="16"/>
        <end position="128"/>
    </location>
</feature>
<dbReference type="RefSeq" id="WP_068014177.1">
    <property type="nucleotide sequence ID" value="NZ_QQAZ01000007.1"/>
</dbReference>
<reference evidence="3 4" key="1">
    <citation type="submission" date="2018-07" db="EMBL/GenBank/DDBJ databases">
        <title>Genomic Encyclopedia of Type Strains, Phase IV (KMG-IV): sequencing the most valuable type-strain genomes for metagenomic binning, comparative biology and taxonomic classification.</title>
        <authorList>
            <person name="Goeker M."/>
        </authorList>
    </citation>
    <scope>NUCLEOTIDE SEQUENCE [LARGE SCALE GENOMIC DNA]</scope>
    <source>
        <strain evidence="3 4">DSM 44952</strain>
    </source>
</reference>
<feature type="transmembrane region" description="Helical" evidence="1">
    <location>
        <begin position="60"/>
        <end position="79"/>
    </location>
</feature>
<evidence type="ECO:0000313" key="3">
    <source>
        <dbReference type="EMBL" id="RDI49282.1"/>
    </source>
</evidence>
<dbReference type="OrthoDB" id="4482242at2"/>
<feature type="transmembrane region" description="Helical" evidence="1">
    <location>
        <begin position="86"/>
        <end position="103"/>
    </location>
</feature>
<dbReference type="Proteomes" id="UP000255355">
    <property type="component" value="Unassembled WGS sequence"/>
</dbReference>
<gene>
    <name evidence="3" type="ORF">DFR68_107410</name>
</gene>
<dbReference type="AlphaFoldDB" id="A0A370H0K8"/>
<evidence type="ECO:0000259" key="2">
    <source>
        <dbReference type="Pfam" id="PF23636"/>
    </source>
</evidence>
<feature type="transmembrane region" description="Helical" evidence="1">
    <location>
        <begin position="109"/>
        <end position="126"/>
    </location>
</feature>
<evidence type="ECO:0000313" key="4">
    <source>
        <dbReference type="Proteomes" id="UP000255355"/>
    </source>
</evidence>
<dbReference type="EMBL" id="QQAZ01000007">
    <property type="protein sequence ID" value="RDI49282.1"/>
    <property type="molecule type" value="Genomic_DNA"/>
</dbReference>
<comment type="caution">
    <text evidence="3">The sequence shown here is derived from an EMBL/GenBank/DDBJ whole genome shotgun (WGS) entry which is preliminary data.</text>
</comment>
<protein>
    <recommendedName>
        <fullName evidence="2">DUF7144 domain-containing protein</fullName>
    </recommendedName>
</protein>
<keyword evidence="1" id="KW-1133">Transmembrane helix</keyword>
<feature type="transmembrane region" description="Helical" evidence="1">
    <location>
        <begin position="16"/>
        <end position="40"/>
    </location>
</feature>